<gene>
    <name evidence="3" type="ORF">FCALED_LOCUS900</name>
</gene>
<dbReference type="SUPFAM" id="SSF81296">
    <property type="entry name" value="E set domains"/>
    <property type="match status" value="1"/>
</dbReference>
<evidence type="ECO:0000313" key="4">
    <source>
        <dbReference type="Proteomes" id="UP000789570"/>
    </source>
</evidence>
<proteinExistence type="predicted"/>
<evidence type="ECO:0000259" key="2">
    <source>
        <dbReference type="SMART" id="SM00737"/>
    </source>
</evidence>
<evidence type="ECO:0000256" key="1">
    <source>
        <dbReference type="ARBA" id="ARBA00016056"/>
    </source>
</evidence>
<dbReference type="Proteomes" id="UP000789570">
    <property type="component" value="Unassembled WGS sequence"/>
</dbReference>
<dbReference type="EMBL" id="CAJVPQ010000105">
    <property type="protein sequence ID" value="CAG8446009.1"/>
    <property type="molecule type" value="Genomic_DNA"/>
</dbReference>
<sequence>MNCLENILLQLKDDLCSLHSCLLVNRDWCRLVIPLLWSQPFELSKETSSHKIVRTYISCLPKESKKRFRIGGIKLPDFTTTLFDYPIFLQKFDTQKFCQALNKCLQHNSPQYFYATKSRNKFNQMLIKQIKLFKGFYIINPKNNLDKAINKCFKPLLKKYYSTNPSSCMAKEILYLLFNESDSLKYLIINSCLDNKYKMDIRLHLFTQGHHNSLKNLHTLEIDLVKRLRYNRDWKREDILLTELLNKMSQFAIHLKEIRIEIPRDLRNPWEEQHLTSRFHRSLCKLIESQIGLRRFKSNYYWDQSEISLYKSLIRQSHSLSHLTLMELIRSDYYLRDGLAAWKNLKTLELLGGSDFLTPSDIELDQLSIVNLLVGHNYEPDPLIPKILKATNINLRRLILDGSSNPIIFDTIKTSCSQITHLSISFLLDNYNYIISLLSNLLSNLHQLKYLNLSSREINHTSIIFESLLKLSKSLPLYLQHLVLEFNMHYLSLDYFLKQCHHLIILDIIYNNSKNIKDELFFTLIQYKKDNTNCKKIRFFSSSSLDLDSLDNASEFITFVQEKNPNFNIHVCNVTESSVLKKRHGPFTACAGQYPNTVSITLSPNKLVYGQHATITLVGTSKVPIYQGAQYEIAIDRDDNTSIMNASFDLCASVGTNCPLPAGNNVISLSFPMPLVSPVAQDGKNYYYSMAFSIKNADQTYLSCVLGYVDFA</sequence>
<reference evidence="3" key="1">
    <citation type="submission" date="2021-06" db="EMBL/GenBank/DDBJ databases">
        <authorList>
            <person name="Kallberg Y."/>
            <person name="Tangrot J."/>
            <person name="Rosling A."/>
        </authorList>
    </citation>
    <scope>NUCLEOTIDE SEQUENCE</scope>
    <source>
        <strain evidence="3">UK204</strain>
    </source>
</reference>
<dbReference type="AlphaFoldDB" id="A0A9N8YQK1"/>
<comment type="caution">
    <text evidence="3">The sequence shown here is derived from an EMBL/GenBank/DDBJ whole genome shotgun (WGS) entry which is preliminary data.</text>
</comment>
<dbReference type="InterPro" id="IPR014756">
    <property type="entry name" value="Ig_E-set"/>
</dbReference>
<dbReference type="OrthoDB" id="2347171at2759"/>
<name>A0A9N8YQK1_9GLOM</name>
<dbReference type="SMART" id="SM00737">
    <property type="entry name" value="ML"/>
    <property type="match status" value="1"/>
</dbReference>
<accession>A0A9N8YQK1</accession>
<dbReference type="InterPro" id="IPR003172">
    <property type="entry name" value="ML_dom"/>
</dbReference>
<protein>
    <recommendedName>
        <fullName evidence="1">Phosphatidylglycerol/phosphatidylinositol transfer protein</fullName>
    </recommendedName>
</protein>
<keyword evidence="4" id="KW-1185">Reference proteome</keyword>
<organism evidence="3 4">
    <name type="scientific">Funneliformis caledonium</name>
    <dbReference type="NCBI Taxonomy" id="1117310"/>
    <lineage>
        <taxon>Eukaryota</taxon>
        <taxon>Fungi</taxon>
        <taxon>Fungi incertae sedis</taxon>
        <taxon>Mucoromycota</taxon>
        <taxon>Glomeromycotina</taxon>
        <taxon>Glomeromycetes</taxon>
        <taxon>Glomerales</taxon>
        <taxon>Glomeraceae</taxon>
        <taxon>Funneliformis</taxon>
    </lineage>
</organism>
<feature type="domain" description="MD-2-related lipid-recognition" evidence="2">
    <location>
        <begin position="587"/>
        <end position="709"/>
    </location>
</feature>
<evidence type="ECO:0000313" key="3">
    <source>
        <dbReference type="EMBL" id="CAG8446009.1"/>
    </source>
</evidence>
<dbReference type="SUPFAM" id="SSF52047">
    <property type="entry name" value="RNI-like"/>
    <property type="match status" value="1"/>
</dbReference>